<dbReference type="Gene3D" id="3.40.50.300">
    <property type="entry name" value="P-loop containing nucleotide triphosphate hydrolases"/>
    <property type="match status" value="1"/>
</dbReference>
<dbReference type="OrthoDB" id="5593847at2"/>
<protein>
    <recommendedName>
        <fullName evidence="2">ORC1/DEAH AAA+ ATPase domain-containing protein</fullName>
    </recommendedName>
</protein>
<dbReference type="PROSITE" id="PS00675">
    <property type="entry name" value="SIGMA54_INTERACT_1"/>
    <property type="match status" value="1"/>
</dbReference>
<gene>
    <name evidence="3" type="ORF">ND2E_0734</name>
</gene>
<dbReference type="InterPro" id="IPR049945">
    <property type="entry name" value="AAA_22"/>
</dbReference>
<dbReference type="RefSeq" id="WP_033095740.1">
    <property type="nucleotide sequence ID" value="NZ_JQED01000055.1"/>
</dbReference>
<dbReference type="AlphaFoldDB" id="A0A099KB86"/>
<proteinExistence type="predicted"/>
<feature type="region of interest" description="Disordered" evidence="1">
    <location>
        <begin position="425"/>
        <end position="467"/>
    </location>
</feature>
<evidence type="ECO:0000313" key="3">
    <source>
        <dbReference type="EMBL" id="KGJ87327.1"/>
    </source>
</evidence>
<organism evidence="3 4">
    <name type="scientific">Colwellia psychrerythraea</name>
    <name type="common">Vibrio psychroerythus</name>
    <dbReference type="NCBI Taxonomy" id="28229"/>
    <lineage>
        <taxon>Bacteria</taxon>
        <taxon>Pseudomonadati</taxon>
        <taxon>Pseudomonadota</taxon>
        <taxon>Gammaproteobacteria</taxon>
        <taxon>Alteromonadales</taxon>
        <taxon>Colwelliaceae</taxon>
        <taxon>Colwellia</taxon>
    </lineage>
</organism>
<dbReference type="EMBL" id="JQED01000055">
    <property type="protein sequence ID" value="KGJ87327.1"/>
    <property type="molecule type" value="Genomic_DNA"/>
</dbReference>
<dbReference type="PATRIC" id="fig|28229.4.peg.4221"/>
<evidence type="ECO:0000256" key="1">
    <source>
        <dbReference type="SAM" id="MobiDB-lite"/>
    </source>
</evidence>
<reference evidence="3 4" key="1">
    <citation type="submission" date="2014-08" db="EMBL/GenBank/DDBJ databases">
        <title>Genomic and Phenotypic Diversity of Colwellia psychrerythraea strains from Disparate Marine Basins.</title>
        <authorList>
            <person name="Techtmann S.M."/>
            <person name="Stelling S.C."/>
            <person name="Utturkar S.M."/>
            <person name="Alshibli N."/>
            <person name="Harris A."/>
            <person name="Brown S.D."/>
            <person name="Hazen T.C."/>
        </authorList>
    </citation>
    <scope>NUCLEOTIDE SEQUENCE [LARGE SCALE GENOMIC DNA]</scope>
    <source>
        <strain evidence="3 4">ND2E</strain>
    </source>
</reference>
<dbReference type="Proteomes" id="UP000029843">
    <property type="component" value="Unassembled WGS sequence"/>
</dbReference>
<dbReference type="GO" id="GO:0016887">
    <property type="term" value="F:ATP hydrolysis activity"/>
    <property type="evidence" value="ECO:0007669"/>
    <property type="project" value="InterPro"/>
</dbReference>
<sequence>MILPASYNKHLDLNLNNNPLSESIQVELSNEKLIDSLTILPNAQDNYWQLPEVYQMSQLRQLSVVNSPHPYTQALYNKIMSLKLFGYTHRNPFSAETVKINTNISHSLREKKLYKPENYPGLAPTTAPSVLVSGESGTGKTTLIRSVLSKTPQAVQHSSYKGTPFNKKQLNWLSIDMPATGSPKALCANFFKAVDDVLGTEHKKEWVDKNKFGADVMFGAVQHVAMKHFLGLIHIDELQFILGYKKVENSPSLQLLESLFNKIGIPVILSCTRQGVDLFQTLKEDDHRIGHDITIVRRMLSDRQFVLGLNKFDSKHFNTLFNALFPRAFILDTNTTRLEEFRSEFHRLSCGLPAIMTRLALLHHEAVQHDFNKVTDQSKGFTTLSPELLRVVYDQQFSLIDPALIALRKHNAEKFESLIRDKSTKKPTYSNSEKLEAENVAKLQQSNPTKVLKTDDNSKGTVASVSSDLSSDEFLQGIGNDEQ</sequence>
<evidence type="ECO:0000313" key="4">
    <source>
        <dbReference type="Proteomes" id="UP000029843"/>
    </source>
</evidence>
<feature type="domain" description="ORC1/DEAH AAA+ ATPase" evidence="2">
    <location>
        <begin position="126"/>
        <end position="273"/>
    </location>
</feature>
<evidence type="ECO:0000259" key="2">
    <source>
        <dbReference type="Pfam" id="PF13401"/>
    </source>
</evidence>
<dbReference type="InterPro" id="IPR027417">
    <property type="entry name" value="P-loop_NTPase"/>
</dbReference>
<accession>A0A099KB86</accession>
<dbReference type="InterPro" id="IPR025662">
    <property type="entry name" value="Sigma_54_int_dom_ATP-bd_1"/>
</dbReference>
<name>A0A099KB86_COLPS</name>
<dbReference type="Pfam" id="PF13401">
    <property type="entry name" value="AAA_22"/>
    <property type="match status" value="1"/>
</dbReference>
<comment type="caution">
    <text evidence="3">The sequence shown here is derived from an EMBL/GenBank/DDBJ whole genome shotgun (WGS) entry which is preliminary data.</text>
</comment>
<dbReference type="SUPFAM" id="SSF52540">
    <property type="entry name" value="P-loop containing nucleoside triphosphate hydrolases"/>
    <property type="match status" value="1"/>
</dbReference>